<evidence type="ECO:0000313" key="2">
    <source>
        <dbReference type="EMBL" id="GBL97308.1"/>
    </source>
</evidence>
<accession>A0A4Y2BZ09</accession>
<keyword evidence="3" id="KW-1185">Reference proteome</keyword>
<proteinExistence type="predicted"/>
<reference evidence="2 3" key="1">
    <citation type="journal article" date="2019" name="Sci. Rep.">
        <title>Orb-weaving spider Araneus ventricosus genome elucidates the spidroin gene catalogue.</title>
        <authorList>
            <person name="Kono N."/>
            <person name="Nakamura H."/>
            <person name="Ohtoshi R."/>
            <person name="Moran D.A.P."/>
            <person name="Shinohara A."/>
            <person name="Yoshida Y."/>
            <person name="Fujiwara M."/>
            <person name="Mori M."/>
            <person name="Tomita M."/>
            <person name="Arakawa K."/>
        </authorList>
    </citation>
    <scope>NUCLEOTIDE SEQUENCE [LARGE SCALE GENOMIC DNA]</scope>
</reference>
<dbReference type="Proteomes" id="UP000499080">
    <property type="component" value="Unassembled WGS sequence"/>
</dbReference>
<dbReference type="AlphaFoldDB" id="A0A4Y2BZ09"/>
<evidence type="ECO:0000313" key="3">
    <source>
        <dbReference type="Proteomes" id="UP000499080"/>
    </source>
</evidence>
<feature type="region of interest" description="Disordered" evidence="1">
    <location>
        <begin position="1"/>
        <end position="30"/>
    </location>
</feature>
<name>A0A4Y2BZ09_ARAVE</name>
<sequence>MCHGNNRIPMTSPPPVDEAAESPEQGSPCLASDTSTRYRIFPSVACMSFLVLKQQVHSLDSQCSLRVLSVHNSLTVFAFLLVVLIVQQTDWSCEVNGNEIT</sequence>
<dbReference type="EMBL" id="BGPR01000128">
    <property type="protein sequence ID" value="GBL97308.1"/>
    <property type="molecule type" value="Genomic_DNA"/>
</dbReference>
<evidence type="ECO:0000256" key="1">
    <source>
        <dbReference type="SAM" id="MobiDB-lite"/>
    </source>
</evidence>
<comment type="caution">
    <text evidence="2">The sequence shown here is derived from an EMBL/GenBank/DDBJ whole genome shotgun (WGS) entry which is preliminary data.</text>
</comment>
<gene>
    <name evidence="2" type="ORF">AVEN_84994_1</name>
</gene>
<organism evidence="2 3">
    <name type="scientific">Araneus ventricosus</name>
    <name type="common">Orbweaver spider</name>
    <name type="synonym">Epeira ventricosa</name>
    <dbReference type="NCBI Taxonomy" id="182803"/>
    <lineage>
        <taxon>Eukaryota</taxon>
        <taxon>Metazoa</taxon>
        <taxon>Ecdysozoa</taxon>
        <taxon>Arthropoda</taxon>
        <taxon>Chelicerata</taxon>
        <taxon>Arachnida</taxon>
        <taxon>Araneae</taxon>
        <taxon>Araneomorphae</taxon>
        <taxon>Entelegynae</taxon>
        <taxon>Araneoidea</taxon>
        <taxon>Araneidae</taxon>
        <taxon>Araneus</taxon>
    </lineage>
</organism>
<protein>
    <submittedName>
        <fullName evidence="2">Uncharacterized protein</fullName>
    </submittedName>
</protein>